<keyword evidence="3" id="KW-1185">Reference proteome</keyword>
<reference evidence="2 3" key="1">
    <citation type="journal article" date="2019" name="Nat. Ecol. Evol.">
        <title>Megaphylogeny resolves global patterns of mushroom evolution.</title>
        <authorList>
            <person name="Varga T."/>
            <person name="Krizsan K."/>
            <person name="Foldi C."/>
            <person name="Dima B."/>
            <person name="Sanchez-Garcia M."/>
            <person name="Sanchez-Ramirez S."/>
            <person name="Szollosi G.J."/>
            <person name="Szarkandi J.G."/>
            <person name="Papp V."/>
            <person name="Albert L."/>
            <person name="Andreopoulos W."/>
            <person name="Angelini C."/>
            <person name="Antonin V."/>
            <person name="Barry K.W."/>
            <person name="Bougher N.L."/>
            <person name="Buchanan P."/>
            <person name="Buyck B."/>
            <person name="Bense V."/>
            <person name="Catcheside P."/>
            <person name="Chovatia M."/>
            <person name="Cooper J."/>
            <person name="Damon W."/>
            <person name="Desjardin D."/>
            <person name="Finy P."/>
            <person name="Geml J."/>
            <person name="Haridas S."/>
            <person name="Hughes K."/>
            <person name="Justo A."/>
            <person name="Karasinski D."/>
            <person name="Kautmanova I."/>
            <person name="Kiss B."/>
            <person name="Kocsube S."/>
            <person name="Kotiranta H."/>
            <person name="LaButti K.M."/>
            <person name="Lechner B.E."/>
            <person name="Liimatainen K."/>
            <person name="Lipzen A."/>
            <person name="Lukacs Z."/>
            <person name="Mihaltcheva S."/>
            <person name="Morgado L.N."/>
            <person name="Niskanen T."/>
            <person name="Noordeloos M.E."/>
            <person name="Ohm R.A."/>
            <person name="Ortiz-Santana B."/>
            <person name="Ovrebo C."/>
            <person name="Racz N."/>
            <person name="Riley R."/>
            <person name="Savchenko A."/>
            <person name="Shiryaev A."/>
            <person name="Soop K."/>
            <person name="Spirin V."/>
            <person name="Szebenyi C."/>
            <person name="Tomsovsky M."/>
            <person name="Tulloss R.E."/>
            <person name="Uehling J."/>
            <person name="Grigoriev I.V."/>
            <person name="Vagvolgyi C."/>
            <person name="Papp T."/>
            <person name="Martin F.M."/>
            <person name="Miettinen O."/>
            <person name="Hibbett D.S."/>
            <person name="Nagy L.G."/>
        </authorList>
    </citation>
    <scope>NUCLEOTIDE SEQUENCE [LARGE SCALE GENOMIC DNA]</scope>
    <source>
        <strain evidence="2 3">HHB13444</strain>
    </source>
</reference>
<feature type="region of interest" description="Disordered" evidence="1">
    <location>
        <begin position="149"/>
        <end position="176"/>
    </location>
</feature>
<evidence type="ECO:0000313" key="3">
    <source>
        <dbReference type="Proteomes" id="UP000308197"/>
    </source>
</evidence>
<dbReference type="InParanoid" id="A0A5C3NRG0"/>
<organism evidence="2 3">
    <name type="scientific">Polyporus arcularius HHB13444</name>
    <dbReference type="NCBI Taxonomy" id="1314778"/>
    <lineage>
        <taxon>Eukaryota</taxon>
        <taxon>Fungi</taxon>
        <taxon>Dikarya</taxon>
        <taxon>Basidiomycota</taxon>
        <taxon>Agaricomycotina</taxon>
        <taxon>Agaricomycetes</taxon>
        <taxon>Polyporales</taxon>
        <taxon>Polyporaceae</taxon>
        <taxon>Polyporus</taxon>
    </lineage>
</organism>
<proteinExistence type="predicted"/>
<protein>
    <submittedName>
        <fullName evidence="2">Uncharacterized protein</fullName>
    </submittedName>
</protein>
<dbReference type="Proteomes" id="UP000308197">
    <property type="component" value="Unassembled WGS sequence"/>
</dbReference>
<sequence>MLNSDTPILDAARVVPDVADDAFVALGHNPSAVRSLITAASLQFHYADGQHSHWQPFTDVQSNKSSAGWLLIDLQNRAGIISSESSSICVTHDSPPAFTVPLNLDANLNNVALVPVSCESQPPSGVPSPELLPASRNCAPSVVQVDGPGLSTISPSTSKDDECGPRRIPPSTSHSQLDTRTPCCTYPASLSFRHFK</sequence>
<accession>A0A5C3NRG0</accession>
<name>A0A5C3NRG0_9APHY</name>
<gene>
    <name evidence="2" type="ORF">K466DRAFT_606519</name>
</gene>
<dbReference type="EMBL" id="ML212238">
    <property type="protein sequence ID" value="TFK78958.1"/>
    <property type="molecule type" value="Genomic_DNA"/>
</dbReference>
<evidence type="ECO:0000256" key="1">
    <source>
        <dbReference type="SAM" id="MobiDB-lite"/>
    </source>
</evidence>
<evidence type="ECO:0000313" key="2">
    <source>
        <dbReference type="EMBL" id="TFK78958.1"/>
    </source>
</evidence>
<dbReference type="AlphaFoldDB" id="A0A5C3NRG0"/>